<sequence length="297" mass="33840">MEQQLLVFVTVVDKQNFSRAAEALHMTQPAVSQYIQMLERNVGTKLLNRNNKYVRLNKAGEIVYHHAKEILGLYTKMKNLVDDLTNTATGELSIGASYTFGEYVLPHIIARLREQFPLIKPTITIGNTHEIEELVNSNQIDLGIVEGEIKSKKLYIEDIAEDFMYIIVSAKHPFIKQEDLTLKALQEETWIVREQGSGTREATEGMFGKFQFSPKDMMEFGSTQIIKESVEAGLGVSLLSHWVIHKELKLQKLNILKIKGLPVIRKFSLVTPSTKFQTKASEIFIKLLRDKEGYDII</sequence>
<dbReference type="PANTHER" id="PTHR30126:SF39">
    <property type="entry name" value="HTH-TYPE TRANSCRIPTIONAL REGULATOR CYSL"/>
    <property type="match status" value="1"/>
</dbReference>
<dbReference type="Gene3D" id="3.40.190.290">
    <property type="match status" value="1"/>
</dbReference>
<dbReference type="PRINTS" id="PR00039">
    <property type="entry name" value="HTHLYSR"/>
</dbReference>
<accession>A0A3S0P2J4</accession>
<evidence type="ECO:0000259" key="5">
    <source>
        <dbReference type="PROSITE" id="PS50931"/>
    </source>
</evidence>
<dbReference type="SUPFAM" id="SSF53850">
    <property type="entry name" value="Periplasmic binding protein-like II"/>
    <property type="match status" value="1"/>
</dbReference>
<feature type="domain" description="HTH lysR-type" evidence="5">
    <location>
        <begin position="1"/>
        <end position="57"/>
    </location>
</feature>
<dbReference type="InterPro" id="IPR005119">
    <property type="entry name" value="LysR_subst-bd"/>
</dbReference>
<evidence type="ECO:0000256" key="1">
    <source>
        <dbReference type="ARBA" id="ARBA00009437"/>
    </source>
</evidence>
<dbReference type="Gene3D" id="1.10.10.10">
    <property type="entry name" value="Winged helix-like DNA-binding domain superfamily/Winged helix DNA-binding domain"/>
    <property type="match status" value="1"/>
</dbReference>
<organism evidence="6 7">
    <name type="scientific">Lysinibacillus antri</name>
    <dbReference type="NCBI Taxonomy" id="2498145"/>
    <lineage>
        <taxon>Bacteria</taxon>
        <taxon>Bacillati</taxon>
        <taxon>Bacillota</taxon>
        <taxon>Bacilli</taxon>
        <taxon>Bacillales</taxon>
        <taxon>Bacillaceae</taxon>
        <taxon>Lysinibacillus</taxon>
    </lineage>
</organism>
<protein>
    <submittedName>
        <fullName evidence="6">LysR family transcriptional regulator</fullName>
    </submittedName>
</protein>
<evidence type="ECO:0000313" key="7">
    <source>
        <dbReference type="Proteomes" id="UP000287910"/>
    </source>
</evidence>
<dbReference type="EMBL" id="RYYR01000028">
    <property type="protein sequence ID" value="RUL49037.1"/>
    <property type="molecule type" value="Genomic_DNA"/>
</dbReference>
<dbReference type="Pfam" id="PF00126">
    <property type="entry name" value="HTH_1"/>
    <property type="match status" value="1"/>
</dbReference>
<keyword evidence="3" id="KW-0238">DNA-binding</keyword>
<evidence type="ECO:0000256" key="3">
    <source>
        <dbReference type="ARBA" id="ARBA00023125"/>
    </source>
</evidence>
<dbReference type="InterPro" id="IPR036388">
    <property type="entry name" value="WH-like_DNA-bd_sf"/>
</dbReference>
<dbReference type="PANTHER" id="PTHR30126">
    <property type="entry name" value="HTH-TYPE TRANSCRIPTIONAL REGULATOR"/>
    <property type="match status" value="1"/>
</dbReference>
<comment type="caution">
    <text evidence="6">The sequence shown here is derived from an EMBL/GenBank/DDBJ whole genome shotgun (WGS) entry which is preliminary data.</text>
</comment>
<dbReference type="PROSITE" id="PS50931">
    <property type="entry name" value="HTH_LYSR"/>
    <property type="match status" value="1"/>
</dbReference>
<evidence type="ECO:0000256" key="2">
    <source>
        <dbReference type="ARBA" id="ARBA00023015"/>
    </source>
</evidence>
<evidence type="ECO:0000256" key="4">
    <source>
        <dbReference type="ARBA" id="ARBA00023163"/>
    </source>
</evidence>
<evidence type="ECO:0000313" key="6">
    <source>
        <dbReference type="EMBL" id="RUL49037.1"/>
    </source>
</evidence>
<name>A0A3S0P2J4_9BACI</name>
<dbReference type="GO" id="GO:0000976">
    <property type="term" value="F:transcription cis-regulatory region binding"/>
    <property type="evidence" value="ECO:0007669"/>
    <property type="project" value="TreeGrafter"/>
</dbReference>
<gene>
    <name evidence="6" type="ORF">EK386_16130</name>
</gene>
<dbReference type="FunFam" id="1.10.10.10:FF:000001">
    <property type="entry name" value="LysR family transcriptional regulator"/>
    <property type="match status" value="1"/>
</dbReference>
<proteinExistence type="inferred from homology"/>
<dbReference type="SUPFAM" id="SSF46785">
    <property type="entry name" value="Winged helix' DNA-binding domain"/>
    <property type="match status" value="1"/>
</dbReference>
<dbReference type="RefSeq" id="WP_126660211.1">
    <property type="nucleotide sequence ID" value="NZ_RYYR01000028.1"/>
</dbReference>
<dbReference type="InterPro" id="IPR000847">
    <property type="entry name" value="LysR_HTH_N"/>
</dbReference>
<dbReference type="GO" id="GO:0003700">
    <property type="term" value="F:DNA-binding transcription factor activity"/>
    <property type="evidence" value="ECO:0007669"/>
    <property type="project" value="InterPro"/>
</dbReference>
<dbReference type="AlphaFoldDB" id="A0A3S0P2J4"/>
<reference evidence="6 7" key="1">
    <citation type="submission" date="2018-12" db="EMBL/GenBank/DDBJ databases">
        <title>Lysinibacillus antri sp. nov., isolated from a cave soil.</title>
        <authorList>
            <person name="Narsing Rao M.P."/>
            <person name="Zhang H."/>
            <person name="Dong Z.-Y."/>
            <person name="Niu X.-K."/>
            <person name="Zhang K."/>
            <person name="Fang B.-Z."/>
            <person name="Kang Y.-Q."/>
            <person name="Xiao M."/>
            <person name="Li W.-J."/>
        </authorList>
    </citation>
    <scope>NUCLEOTIDE SEQUENCE [LARGE SCALE GENOMIC DNA]</scope>
    <source>
        <strain evidence="6 7">SYSU K30002</strain>
    </source>
</reference>
<dbReference type="Proteomes" id="UP000287910">
    <property type="component" value="Unassembled WGS sequence"/>
</dbReference>
<dbReference type="Pfam" id="PF03466">
    <property type="entry name" value="LysR_substrate"/>
    <property type="match status" value="1"/>
</dbReference>
<keyword evidence="2" id="KW-0805">Transcription regulation</keyword>
<comment type="similarity">
    <text evidence="1">Belongs to the LysR transcriptional regulatory family.</text>
</comment>
<keyword evidence="7" id="KW-1185">Reference proteome</keyword>
<dbReference type="InterPro" id="IPR036390">
    <property type="entry name" value="WH_DNA-bd_sf"/>
</dbReference>
<dbReference type="CDD" id="cd08420">
    <property type="entry name" value="PBP2_CysL_like"/>
    <property type="match status" value="1"/>
</dbReference>
<keyword evidence="4" id="KW-0804">Transcription</keyword>